<dbReference type="Pfam" id="PF13517">
    <property type="entry name" value="FG-GAP_3"/>
    <property type="match status" value="1"/>
</dbReference>
<evidence type="ECO:0000256" key="3">
    <source>
        <dbReference type="SAM" id="MobiDB-lite"/>
    </source>
</evidence>
<dbReference type="EMBL" id="AMCW01000082">
    <property type="protein sequence ID" value="EKK01763.1"/>
    <property type="molecule type" value="Genomic_DNA"/>
</dbReference>
<name>K5DH71_RHOBT</name>
<sequence length="1065" mass="117272">MNLGTRFCCSFIQDHFRNAFFDALMKPGGSLLFVLVLLWSAGCRPSPQNGDTPSNTNSESNETTASPDQLSASGSSVDSEVDADRFRRQVASAVAKRDLQTLSSISRQKMLTSGGDVESYETLGDAFKTLGSIEDAIEMFDMAIESADKPSADLFEKTGHAYMAQGRTFDTIELMKRCVRLHPDDAGRRVSLIGLMISQALERDAVVHLRYLIQRGQAGISELVIASDSSRPQADEQMCKQALKLNPSDLRPQYAMTRFDAYNHRWSEVLEQLKPVVDRHPDFVPAWAFLTRAAVEENDIETLERITNRDFADEYESHPQVWIARGVWADQNGDTSLAVASFAEAVRLDPNHHEALTKLTTALAASGDLELSQRAAVRAGHVNELRDAIDGFLSWRRNSQRLAVVVAEKLQQLGRHWEAVVWLRTSFTLSQDPADNLKEKYANARGKLTGKTPWQTFDSQWLPAKSETRKQMMAAATRGWFHRSSDTNDTSKLASGAPKRPPPTRAINDRGYRLIDEAAARGLIHTVGLQRPRTEDGLWLWQSGLGGAGVLDLDLDGWPDLHLTASGGKDGGEPGSRDNQPNTTARNLAGQFVDVSDASGLADSGFTQGVGIGDFNADGFPDCLIANIGINTLYRNNGDGTFTNVTEWMFEHPEDAMSANGTAKTAIGTDPRNTWTSSVAMADIDQDGLSDLIEINYCGGPTPYEQRCLDEIIKKYRSCQPITLPAERDRVHRNRGVIETSSLFEDETDRWFAGSDPGRGLGILVGQIDGMDGLDLYISNDMTANHFWRFENATKSLNEQATIRGVAFNHQSAAEASMGIAATDADGDLDLDLFVTHFTDESNTFYEQVRAGLFQDTTDSVRLAAPSRDMLGFGTQFLDLDGDAIDELVVANGHIDEFKHKDLQYEMPAQLYAIDSENKWQWVRDSAIGPYFEEPRMGRAMATLDANRDGQTDLVVTDLFRPTALLINQTPRATNSLSVRVVGVQSERDAIGTTVLATTSSGVQMRQRTAGSGYQSSNEPILSFAIPDGDSEVTLEVRWPSGIQQSITVLMPQQELLLIEPAIGD</sequence>
<protein>
    <submittedName>
        <fullName evidence="5">Protein containing ASPIC/UnbV domain protein</fullName>
    </submittedName>
</protein>
<dbReference type="SMART" id="SM00028">
    <property type="entry name" value="TPR"/>
    <property type="match status" value="3"/>
</dbReference>
<gene>
    <name evidence="5" type="ORF">RBSH_02893</name>
</gene>
<dbReference type="PATRIC" id="fig|993517.3.peg.3134"/>
<feature type="repeat" description="TPR" evidence="2">
    <location>
        <begin position="117"/>
        <end position="150"/>
    </location>
</feature>
<dbReference type="PROSITE" id="PS50005">
    <property type="entry name" value="TPR"/>
    <property type="match status" value="3"/>
</dbReference>
<dbReference type="SUPFAM" id="SSF48452">
    <property type="entry name" value="TPR-like"/>
    <property type="match status" value="1"/>
</dbReference>
<dbReference type="AlphaFoldDB" id="K5DH71"/>
<dbReference type="InterPro" id="IPR011519">
    <property type="entry name" value="UnbV_ASPIC"/>
</dbReference>
<feature type="repeat" description="TPR" evidence="2">
    <location>
        <begin position="319"/>
        <end position="352"/>
    </location>
</feature>
<feature type="domain" description="ASPIC/UnbV" evidence="4">
    <location>
        <begin position="990"/>
        <end position="1056"/>
    </location>
</feature>
<dbReference type="InterPro" id="IPR028994">
    <property type="entry name" value="Integrin_alpha_N"/>
</dbReference>
<reference evidence="5 6" key="1">
    <citation type="journal article" date="2013" name="Mar. Genomics">
        <title>Expression of sulfatases in Rhodopirellula baltica and the diversity of sulfatases in the genus Rhodopirellula.</title>
        <authorList>
            <person name="Wegner C.E."/>
            <person name="Richter-Heitmann T."/>
            <person name="Klindworth A."/>
            <person name="Klockow C."/>
            <person name="Richter M."/>
            <person name="Achstetter T."/>
            <person name="Glockner F.O."/>
            <person name="Harder J."/>
        </authorList>
    </citation>
    <scope>NUCLEOTIDE SEQUENCE [LARGE SCALE GENOMIC DNA]</scope>
    <source>
        <strain evidence="5 6">SH28</strain>
    </source>
</reference>
<evidence type="ECO:0000313" key="6">
    <source>
        <dbReference type="Proteomes" id="UP000007993"/>
    </source>
</evidence>
<proteinExistence type="predicted"/>
<dbReference type="Proteomes" id="UP000007993">
    <property type="component" value="Unassembled WGS sequence"/>
</dbReference>
<dbReference type="InterPro" id="IPR011990">
    <property type="entry name" value="TPR-like_helical_dom_sf"/>
</dbReference>
<feature type="region of interest" description="Disordered" evidence="3">
    <location>
        <begin position="46"/>
        <end position="81"/>
    </location>
</feature>
<dbReference type="InterPro" id="IPR019734">
    <property type="entry name" value="TPR_rpt"/>
</dbReference>
<feature type="repeat" description="TPR" evidence="2">
    <location>
        <begin position="152"/>
        <end position="185"/>
    </location>
</feature>
<dbReference type="InterPro" id="IPR027039">
    <property type="entry name" value="Crtac1"/>
</dbReference>
<dbReference type="SUPFAM" id="SSF69318">
    <property type="entry name" value="Integrin alpha N-terminal domain"/>
    <property type="match status" value="1"/>
</dbReference>
<feature type="compositionally biased region" description="Polar residues" evidence="3">
    <location>
        <begin position="46"/>
        <end position="78"/>
    </location>
</feature>
<dbReference type="Gene3D" id="1.25.40.10">
    <property type="entry name" value="Tetratricopeptide repeat domain"/>
    <property type="match status" value="1"/>
</dbReference>
<keyword evidence="2" id="KW-0802">TPR repeat</keyword>
<evidence type="ECO:0000256" key="2">
    <source>
        <dbReference type="PROSITE-ProRule" id="PRU00339"/>
    </source>
</evidence>
<organism evidence="5 6">
    <name type="scientific">Rhodopirellula baltica SH28</name>
    <dbReference type="NCBI Taxonomy" id="993517"/>
    <lineage>
        <taxon>Bacteria</taxon>
        <taxon>Pseudomonadati</taxon>
        <taxon>Planctomycetota</taxon>
        <taxon>Planctomycetia</taxon>
        <taxon>Pirellulales</taxon>
        <taxon>Pirellulaceae</taxon>
        <taxon>Rhodopirellula</taxon>
    </lineage>
</organism>
<accession>K5DH71</accession>
<evidence type="ECO:0000259" key="4">
    <source>
        <dbReference type="Pfam" id="PF07593"/>
    </source>
</evidence>
<comment type="caution">
    <text evidence="5">The sequence shown here is derived from an EMBL/GenBank/DDBJ whole genome shotgun (WGS) entry which is preliminary data.</text>
</comment>
<feature type="region of interest" description="Disordered" evidence="3">
    <location>
        <begin position="483"/>
        <end position="507"/>
    </location>
</feature>
<keyword evidence="1" id="KW-0732">Signal</keyword>
<dbReference type="Gene3D" id="2.130.10.130">
    <property type="entry name" value="Integrin alpha, N-terminal"/>
    <property type="match status" value="1"/>
</dbReference>
<dbReference type="InterPro" id="IPR013517">
    <property type="entry name" value="FG-GAP"/>
</dbReference>
<evidence type="ECO:0000313" key="5">
    <source>
        <dbReference type="EMBL" id="EKK01763.1"/>
    </source>
</evidence>
<dbReference type="PANTHER" id="PTHR16026:SF0">
    <property type="entry name" value="CARTILAGE ACIDIC PROTEIN 1"/>
    <property type="match status" value="1"/>
</dbReference>
<dbReference type="PANTHER" id="PTHR16026">
    <property type="entry name" value="CARTILAGE ACIDIC PROTEIN 1"/>
    <property type="match status" value="1"/>
</dbReference>
<feature type="region of interest" description="Disordered" evidence="3">
    <location>
        <begin position="564"/>
        <end position="583"/>
    </location>
</feature>
<evidence type="ECO:0000256" key="1">
    <source>
        <dbReference type="ARBA" id="ARBA00022729"/>
    </source>
</evidence>
<dbReference type="Pfam" id="PF07593">
    <property type="entry name" value="UnbV_ASPIC"/>
    <property type="match status" value="1"/>
</dbReference>